<dbReference type="PANTHER" id="PTHR43503">
    <property type="entry name" value="MCG48959-RELATED"/>
    <property type="match status" value="1"/>
</dbReference>
<dbReference type="PANTHER" id="PTHR43503:SF4">
    <property type="entry name" value="PEROXIREDOXIN-6"/>
    <property type="match status" value="1"/>
</dbReference>
<evidence type="ECO:0000313" key="5">
    <source>
        <dbReference type="EMBL" id="KAF0895113.1"/>
    </source>
</evidence>
<dbReference type="Pfam" id="PF10417">
    <property type="entry name" value="1-cysPrx_C"/>
    <property type="match status" value="1"/>
</dbReference>
<organism evidence="5 6">
    <name type="scientific">Oryza meyeriana var. granulata</name>
    <dbReference type="NCBI Taxonomy" id="110450"/>
    <lineage>
        <taxon>Eukaryota</taxon>
        <taxon>Viridiplantae</taxon>
        <taxon>Streptophyta</taxon>
        <taxon>Embryophyta</taxon>
        <taxon>Tracheophyta</taxon>
        <taxon>Spermatophyta</taxon>
        <taxon>Magnoliopsida</taxon>
        <taxon>Liliopsida</taxon>
        <taxon>Poales</taxon>
        <taxon>Poaceae</taxon>
        <taxon>BOP clade</taxon>
        <taxon>Oryzoideae</taxon>
        <taxon>Oryzeae</taxon>
        <taxon>Oryzinae</taxon>
        <taxon>Oryza</taxon>
        <taxon>Oryza meyeriana</taxon>
    </lineage>
</organism>
<comment type="caution">
    <text evidence="5">The sequence shown here is derived from an EMBL/GenBank/DDBJ whole genome shotgun (WGS) entry which is preliminary data.</text>
</comment>
<dbReference type="GO" id="GO:0005829">
    <property type="term" value="C:cytosol"/>
    <property type="evidence" value="ECO:0007669"/>
    <property type="project" value="TreeGrafter"/>
</dbReference>
<dbReference type="FunFam" id="3.30.1020.10:FF:000001">
    <property type="entry name" value="1-Cys peroxiredoxin"/>
    <property type="match status" value="1"/>
</dbReference>
<reference evidence="5 6" key="1">
    <citation type="submission" date="2019-11" db="EMBL/GenBank/DDBJ databases">
        <title>Whole genome sequence of Oryza granulata.</title>
        <authorList>
            <person name="Li W."/>
        </authorList>
    </citation>
    <scope>NUCLEOTIDE SEQUENCE [LARGE SCALE GENOMIC DNA]</scope>
    <source>
        <strain evidence="6">cv. Menghai</strain>
        <tissue evidence="5">Leaf</tissue>
    </source>
</reference>
<protein>
    <recommendedName>
        <fullName evidence="1">thioredoxin-dependent peroxiredoxin</fullName>
        <ecNumber evidence="1">1.11.1.24</ecNumber>
    </recommendedName>
</protein>
<evidence type="ECO:0000259" key="4">
    <source>
        <dbReference type="Pfam" id="PF10417"/>
    </source>
</evidence>
<proteinExistence type="predicted"/>
<dbReference type="SUPFAM" id="SSF52833">
    <property type="entry name" value="Thioredoxin-like"/>
    <property type="match status" value="1"/>
</dbReference>
<name>A0A6G1C6D6_9ORYZ</name>
<feature type="domain" description="Peroxiredoxin C-terminal" evidence="4">
    <location>
        <begin position="53"/>
        <end position="89"/>
    </location>
</feature>
<accession>A0A6G1C6D6</accession>
<dbReference type="InterPro" id="IPR036249">
    <property type="entry name" value="Thioredoxin-like_sf"/>
</dbReference>
<dbReference type="EC" id="1.11.1.24" evidence="1"/>
<sequence length="108" mass="11975">MIDADEDSGGGELPNRALHIVGLDKNVKLSFLFPACTGRNMAEVLRAMDALLTAARRRVARPANWRPGERVVIPPAVSDEDAKKRFPQGFETAELASNKCYFRFTKVN</sequence>
<comment type="catalytic activity">
    <reaction evidence="3">
        <text>a hydroperoxide + [thioredoxin]-dithiol = an alcohol + [thioredoxin]-disulfide + H2O</text>
        <dbReference type="Rhea" id="RHEA:62620"/>
        <dbReference type="Rhea" id="RHEA-COMP:10698"/>
        <dbReference type="Rhea" id="RHEA-COMP:10700"/>
        <dbReference type="ChEBI" id="CHEBI:15377"/>
        <dbReference type="ChEBI" id="CHEBI:29950"/>
        <dbReference type="ChEBI" id="CHEBI:30879"/>
        <dbReference type="ChEBI" id="CHEBI:35924"/>
        <dbReference type="ChEBI" id="CHEBI:50058"/>
        <dbReference type="EC" id="1.11.1.24"/>
    </reaction>
</comment>
<gene>
    <name evidence="5" type="ORF">E2562_006820</name>
</gene>
<dbReference type="GO" id="GO:0045454">
    <property type="term" value="P:cell redox homeostasis"/>
    <property type="evidence" value="ECO:0007669"/>
    <property type="project" value="TreeGrafter"/>
</dbReference>
<dbReference type="InterPro" id="IPR019479">
    <property type="entry name" value="Peroxiredoxin_C"/>
</dbReference>
<dbReference type="OrthoDB" id="2996783at2759"/>
<evidence type="ECO:0000313" key="6">
    <source>
        <dbReference type="Proteomes" id="UP000479710"/>
    </source>
</evidence>
<keyword evidence="6" id="KW-1185">Reference proteome</keyword>
<evidence type="ECO:0000256" key="3">
    <source>
        <dbReference type="ARBA" id="ARBA00049091"/>
    </source>
</evidence>
<dbReference type="Proteomes" id="UP000479710">
    <property type="component" value="Unassembled WGS sequence"/>
</dbReference>
<evidence type="ECO:0000256" key="2">
    <source>
        <dbReference type="ARBA" id="ARBA00023002"/>
    </source>
</evidence>
<evidence type="ECO:0000256" key="1">
    <source>
        <dbReference type="ARBA" id="ARBA00013017"/>
    </source>
</evidence>
<dbReference type="AlphaFoldDB" id="A0A6G1C6D6"/>
<dbReference type="EMBL" id="SPHZ02000010">
    <property type="protein sequence ID" value="KAF0895113.1"/>
    <property type="molecule type" value="Genomic_DNA"/>
</dbReference>
<keyword evidence="2" id="KW-0560">Oxidoreductase</keyword>
<dbReference type="GO" id="GO:0005739">
    <property type="term" value="C:mitochondrion"/>
    <property type="evidence" value="ECO:0007669"/>
    <property type="project" value="TreeGrafter"/>
</dbReference>
<dbReference type="GO" id="GO:0140824">
    <property type="term" value="F:thioredoxin-dependent peroxiredoxin activity"/>
    <property type="evidence" value="ECO:0007669"/>
    <property type="project" value="UniProtKB-EC"/>
</dbReference>
<dbReference type="Gene3D" id="3.30.1020.10">
    <property type="entry name" value="Antioxidant, Horf6, Chain A, domain2"/>
    <property type="match status" value="1"/>
</dbReference>